<dbReference type="GO" id="GO:0033214">
    <property type="term" value="P:siderophore-iron import into cell"/>
    <property type="evidence" value="ECO:0007669"/>
    <property type="project" value="TreeGrafter"/>
</dbReference>
<feature type="transmembrane region" description="Helical" evidence="8">
    <location>
        <begin position="192"/>
        <end position="212"/>
    </location>
</feature>
<feature type="transmembrane region" description="Helical" evidence="8">
    <location>
        <begin position="287"/>
        <end position="305"/>
    </location>
</feature>
<dbReference type="CDD" id="cd06550">
    <property type="entry name" value="TM_ABC_iron-siderophores_like"/>
    <property type="match status" value="1"/>
</dbReference>
<keyword evidence="3" id="KW-0813">Transport</keyword>
<dbReference type="InterPro" id="IPR000522">
    <property type="entry name" value="ABC_transptr_permease_BtuC"/>
</dbReference>
<dbReference type="SUPFAM" id="SSF81345">
    <property type="entry name" value="ABC transporter involved in vitamin B12 uptake, BtuC"/>
    <property type="match status" value="1"/>
</dbReference>
<evidence type="ECO:0000256" key="3">
    <source>
        <dbReference type="ARBA" id="ARBA00022448"/>
    </source>
</evidence>
<dbReference type="eggNOG" id="COG0609">
    <property type="taxonomic scope" value="Bacteria"/>
</dbReference>
<sequence length="339" mass="35200">MPELRRLPIVPVLVLALGLSVLGAIRIGSTDLGVPQILYALANPTEEGPVRDIVWFVRLPRTVLAVAVGAILATSGVVMQAVVNNPLADPYVLGISSGASLGATLALMAGLGQWVAGNAVGVCAFAGAFLVSLAVQVLASVGGRADAVRLLLAGLALSSVTGAFTSLVVFLAHDARGLQQVTFWLMGSVAGARWENLVVIAPVVAAVVAFFLTQCRVLNLMLLGDETALTLGRDMVSCRHLYLLLSSLGIGMAVYAAGTIGFVGLIVPHVVRMVVGTDHRRALPCSALFGGVFLVWADVVARVVLDGGELPIGIVTSSIGAPVFIWLMARSTYRFGGLR</sequence>
<keyword evidence="7 8" id="KW-0472">Membrane</keyword>
<dbReference type="GO" id="GO:0005886">
    <property type="term" value="C:plasma membrane"/>
    <property type="evidence" value="ECO:0007669"/>
    <property type="project" value="UniProtKB-SubCell"/>
</dbReference>
<dbReference type="Proteomes" id="UP000008495">
    <property type="component" value="Unassembled WGS sequence"/>
</dbReference>
<evidence type="ECO:0000256" key="1">
    <source>
        <dbReference type="ARBA" id="ARBA00004651"/>
    </source>
</evidence>
<dbReference type="Gene3D" id="1.10.3470.10">
    <property type="entry name" value="ABC transporter involved in vitamin B12 uptake, BtuC"/>
    <property type="match status" value="1"/>
</dbReference>
<feature type="transmembrane region" description="Helical" evidence="8">
    <location>
        <begin position="241"/>
        <end position="267"/>
    </location>
</feature>
<dbReference type="AlphaFoldDB" id="K6V8C0"/>
<evidence type="ECO:0000256" key="5">
    <source>
        <dbReference type="ARBA" id="ARBA00022692"/>
    </source>
</evidence>
<gene>
    <name evidence="9" type="ORF">AUCHE_09_00730</name>
</gene>
<keyword evidence="10" id="KW-1185">Reference proteome</keyword>
<feature type="transmembrane region" description="Helical" evidence="8">
    <location>
        <begin position="312"/>
        <end position="329"/>
    </location>
</feature>
<comment type="subcellular location">
    <subcellularLocation>
        <location evidence="1">Cell membrane</location>
        <topology evidence="1">Multi-pass membrane protein</topology>
    </subcellularLocation>
</comment>
<dbReference type="EMBL" id="BAGZ01000009">
    <property type="protein sequence ID" value="GAB78468.1"/>
    <property type="molecule type" value="Genomic_DNA"/>
</dbReference>
<evidence type="ECO:0000256" key="8">
    <source>
        <dbReference type="SAM" id="Phobius"/>
    </source>
</evidence>
<dbReference type="STRING" id="100225.SAMN05421595_2738"/>
<reference evidence="9 10" key="1">
    <citation type="submission" date="2012-08" db="EMBL/GenBank/DDBJ databases">
        <title>Whole genome shotgun sequence of Austwickia chelonae NBRC 105200.</title>
        <authorList>
            <person name="Yoshida I."/>
            <person name="Hosoyama A."/>
            <person name="Tsuchikane K."/>
            <person name="Katsumata H."/>
            <person name="Ando Y."/>
            <person name="Ohji S."/>
            <person name="Hamada M."/>
            <person name="Tamura T."/>
            <person name="Yamazoe A."/>
            <person name="Yamazaki S."/>
            <person name="Fujita N."/>
        </authorList>
    </citation>
    <scope>NUCLEOTIDE SEQUENCE [LARGE SCALE GENOMIC DNA]</scope>
    <source>
        <strain evidence="9 10">NBRC 105200</strain>
    </source>
</reference>
<dbReference type="PANTHER" id="PTHR30472">
    <property type="entry name" value="FERRIC ENTEROBACTIN TRANSPORT SYSTEM PERMEASE PROTEIN"/>
    <property type="match status" value="1"/>
</dbReference>
<protein>
    <submittedName>
        <fullName evidence="9">Putative ABC transporter permease protein</fullName>
    </submittedName>
</protein>
<feature type="transmembrane region" description="Helical" evidence="8">
    <location>
        <begin position="115"/>
        <end position="138"/>
    </location>
</feature>
<evidence type="ECO:0000256" key="2">
    <source>
        <dbReference type="ARBA" id="ARBA00007935"/>
    </source>
</evidence>
<organism evidence="9 10">
    <name type="scientific">Austwickia chelonae NBRC 105200</name>
    <dbReference type="NCBI Taxonomy" id="1184607"/>
    <lineage>
        <taxon>Bacteria</taxon>
        <taxon>Bacillati</taxon>
        <taxon>Actinomycetota</taxon>
        <taxon>Actinomycetes</taxon>
        <taxon>Micrococcales</taxon>
        <taxon>Dermatophilaceae</taxon>
        <taxon>Austwickia</taxon>
    </lineage>
</organism>
<dbReference type="GO" id="GO:0022857">
    <property type="term" value="F:transmembrane transporter activity"/>
    <property type="evidence" value="ECO:0007669"/>
    <property type="project" value="InterPro"/>
</dbReference>
<feature type="transmembrane region" description="Helical" evidence="8">
    <location>
        <begin position="150"/>
        <end position="172"/>
    </location>
</feature>
<feature type="transmembrane region" description="Helical" evidence="8">
    <location>
        <begin position="63"/>
        <end position="83"/>
    </location>
</feature>
<dbReference type="Pfam" id="PF01032">
    <property type="entry name" value="FecCD"/>
    <property type="match status" value="1"/>
</dbReference>
<accession>K6V8C0</accession>
<proteinExistence type="inferred from homology"/>
<feature type="transmembrane region" description="Helical" evidence="8">
    <location>
        <begin position="90"/>
        <end position="109"/>
    </location>
</feature>
<evidence type="ECO:0000256" key="4">
    <source>
        <dbReference type="ARBA" id="ARBA00022475"/>
    </source>
</evidence>
<comment type="caution">
    <text evidence="9">The sequence shown here is derived from an EMBL/GenBank/DDBJ whole genome shotgun (WGS) entry which is preliminary data.</text>
</comment>
<evidence type="ECO:0000256" key="7">
    <source>
        <dbReference type="ARBA" id="ARBA00023136"/>
    </source>
</evidence>
<dbReference type="FunFam" id="1.10.3470.10:FF:000001">
    <property type="entry name" value="Vitamin B12 ABC transporter permease BtuC"/>
    <property type="match status" value="1"/>
</dbReference>
<evidence type="ECO:0000313" key="10">
    <source>
        <dbReference type="Proteomes" id="UP000008495"/>
    </source>
</evidence>
<name>K6V8C0_9MICO</name>
<dbReference type="PANTHER" id="PTHR30472:SF25">
    <property type="entry name" value="ABC TRANSPORTER PERMEASE PROTEIN MJ0876-RELATED"/>
    <property type="match status" value="1"/>
</dbReference>
<evidence type="ECO:0000313" key="9">
    <source>
        <dbReference type="EMBL" id="GAB78468.1"/>
    </source>
</evidence>
<dbReference type="OrthoDB" id="9782305at2"/>
<dbReference type="InterPro" id="IPR037294">
    <property type="entry name" value="ABC_BtuC-like"/>
</dbReference>
<keyword evidence="6 8" id="KW-1133">Transmembrane helix</keyword>
<keyword evidence="4" id="KW-1003">Cell membrane</keyword>
<comment type="similarity">
    <text evidence="2">Belongs to the binding-protein-dependent transport system permease family. FecCD subfamily.</text>
</comment>
<evidence type="ECO:0000256" key="6">
    <source>
        <dbReference type="ARBA" id="ARBA00022989"/>
    </source>
</evidence>
<keyword evidence="5 8" id="KW-0812">Transmembrane</keyword>